<feature type="region of interest" description="Disordered" evidence="2">
    <location>
        <begin position="1"/>
        <end position="28"/>
    </location>
</feature>
<dbReference type="PANTHER" id="PTHR13347:SF1">
    <property type="entry name" value="HEAT REPEAT-CONTAINING PROTEIN 3"/>
    <property type="match status" value="1"/>
</dbReference>
<dbReference type="Proteomes" id="UP001489902">
    <property type="component" value="Chromosome 1"/>
</dbReference>
<dbReference type="SMART" id="SM00185">
    <property type="entry name" value="ARM"/>
    <property type="match status" value="2"/>
</dbReference>
<feature type="domain" description="SYO1-like TPR repeats" evidence="3">
    <location>
        <begin position="440"/>
        <end position="673"/>
    </location>
</feature>
<evidence type="ECO:0000256" key="1">
    <source>
        <dbReference type="ARBA" id="ARBA00049983"/>
    </source>
</evidence>
<keyword evidence="5" id="KW-1185">Reference proteome</keyword>
<feature type="region of interest" description="Disordered" evidence="2">
    <location>
        <begin position="345"/>
        <end position="391"/>
    </location>
</feature>
<feature type="compositionally biased region" description="Acidic residues" evidence="2">
    <location>
        <begin position="358"/>
        <end position="391"/>
    </location>
</feature>
<dbReference type="SUPFAM" id="SSF48371">
    <property type="entry name" value="ARM repeat"/>
    <property type="match status" value="1"/>
</dbReference>
<reference evidence="4 5" key="1">
    <citation type="submission" date="2024-04" db="EMBL/GenBank/DDBJ databases">
        <title>Complete genome sequence of Fusarium acuminatum.</title>
        <authorList>
            <person name="Lan B."/>
        </authorList>
    </citation>
    <scope>NUCLEOTIDE SEQUENCE [LARGE SCALE GENOMIC DNA]</scope>
    <source>
        <strain evidence="4">1A</strain>
    </source>
</reference>
<comment type="similarity">
    <text evidence="1">Belongs to the nuclear import and ribosome assembly adapter family.</text>
</comment>
<dbReference type="InterPro" id="IPR016024">
    <property type="entry name" value="ARM-type_fold"/>
</dbReference>
<dbReference type="InterPro" id="IPR000225">
    <property type="entry name" value="Armadillo"/>
</dbReference>
<protein>
    <recommendedName>
        <fullName evidence="3">SYO1-like TPR repeats domain-containing protein</fullName>
    </recommendedName>
</protein>
<dbReference type="Gene3D" id="1.25.10.10">
    <property type="entry name" value="Leucine-rich Repeat Variant"/>
    <property type="match status" value="2"/>
</dbReference>
<dbReference type="CDD" id="cd13394">
    <property type="entry name" value="Syo1_like"/>
    <property type="match status" value="1"/>
</dbReference>
<evidence type="ECO:0000256" key="2">
    <source>
        <dbReference type="SAM" id="MobiDB-lite"/>
    </source>
</evidence>
<dbReference type="InterPro" id="IPR052616">
    <property type="entry name" value="SYO1-like"/>
</dbReference>
<dbReference type="Pfam" id="PF25567">
    <property type="entry name" value="TPR_SYO1"/>
    <property type="match status" value="1"/>
</dbReference>
<evidence type="ECO:0000313" key="5">
    <source>
        <dbReference type="Proteomes" id="UP001489902"/>
    </source>
</evidence>
<evidence type="ECO:0000259" key="3">
    <source>
        <dbReference type="Pfam" id="PF25567"/>
    </source>
</evidence>
<accession>A0ABZ2WKW7</accession>
<evidence type="ECO:0000313" key="4">
    <source>
        <dbReference type="EMBL" id="WZH41313.1"/>
    </source>
</evidence>
<dbReference type="InterPro" id="IPR011989">
    <property type="entry name" value="ARM-like"/>
</dbReference>
<organism evidence="4 5">
    <name type="scientific">Fusarium acuminatum</name>
    <dbReference type="NCBI Taxonomy" id="5515"/>
    <lineage>
        <taxon>Eukaryota</taxon>
        <taxon>Fungi</taxon>
        <taxon>Dikarya</taxon>
        <taxon>Ascomycota</taxon>
        <taxon>Pezizomycotina</taxon>
        <taxon>Sordariomycetes</taxon>
        <taxon>Hypocreomycetidae</taxon>
        <taxon>Hypocreales</taxon>
        <taxon>Nectriaceae</taxon>
        <taxon>Fusarium</taxon>
        <taxon>Fusarium tricinctum species complex</taxon>
    </lineage>
</organism>
<dbReference type="InterPro" id="IPR057990">
    <property type="entry name" value="TPR_SYO1"/>
</dbReference>
<gene>
    <name evidence="4" type="ORF">QYS62_002259</name>
</gene>
<proteinExistence type="inferred from homology"/>
<name>A0ABZ2WKW7_9HYPO</name>
<dbReference type="PANTHER" id="PTHR13347">
    <property type="entry name" value="HEAT REPEAT-CONTAINING PROTEIN 3"/>
    <property type="match status" value="1"/>
</dbReference>
<sequence>MGKSRRSRGQAARKDPISKTVKPPSDPELAALRESKILPVISELKSADPKARSAAASAISNIIQDEKCRKLLLREQIVHTLTTQTLTDAALESRAAGWGILRVLAQEEEPDFCVHLYRVDILTAIEFAAKSVCTAITITITTMAHSSYTDTQQVTEILLSKDLEFQKRSKPEQTTILSIVSSLVSLLTALAEAQDEILEAISRNATITRFLFLLTSDELASNPEIVSLRSDALACLMILCEDNEELSEKVINTKEHRTYGTLLSLRKTANSDGVLACGVLYNIFASLEEQDIALGADKSLLIPTLSQVLKAFEPGQKSDASGWANPIEYQQLALEILASIGTTLNTSVEAEPQKEEKPDDNEDEEMGDADEEMSDGEEEGGEDGEEEMDDDELEADMEMVTGADRNEEDSNIDDLPILKTLIDNALPQLIRIASLSPVDDNSLRLQGLALSALNNIAWSVSVIDFADSDNLPIQNAWDPVGRALWTEVIAPILATDTADIDLATHITSLAWGVARSLRDRPNMPFADEHRRFIALYQATKGSPVAQDSEDPFQSLSVKCIGVLGQLALEPAPVARNRDIGTFLITILAGLPDTPTADAVEALNQLFDIYADENSSYEKDVFWKNNFLKHLEETIPKTRAMIKAIDRRASTELRQRAEEAVLNLNRFVAYKQKNKPEA</sequence>
<dbReference type="EMBL" id="CP151260">
    <property type="protein sequence ID" value="WZH41313.1"/>
    <property type="molecule type" value="Genomic_DNA"/>
</dbReference>